<dbReference type="Proteomes" id="UP001266305">
    <property type="component" value="Unassembled WGS sequence"/>
</dbReference>
<keyword evidence="3" id="KW-1185">Reference proteome</keyword>
<feature type="non-terminal residue" evidence="2">
    <location>
        <position position="101"/>
    </location>
</feature>
<protein>
    <submittedName>
        <fullName evidence="2">Uncharacterized protein</fullName>
    </submittedName>
</protein>
<proteinExistence type="predicted"/>
<evidence type="ECO:0000313" key="2">
    <source>
        <dbReference type="EMBL" id="KAK2092561.1"/>
    </source>
</evidence>
<comment type="caution">
    <text evidence="2">The sequence shown here is derived from an EMBL/GenBank/DDBJ whole genome shotgun (WGS) entry which is preliminary data.</text>
</comment>
<organism evidence="2 3">
    <name type="scientific">Saguinus oedipus</name>
    <name type="common">Cotton-top tamarin</name>
    <name type="synonym">Oedipomidas oedipus</name>
    <dbReference type="NCBI Taxonomy" id="9490"/>
    <lineage>
        <taxon>Eukaryota</taxon>
        <taxon>Metazoa</taxon>
        <taxon>Chordata</taxon>
        <taxon>Craniata</taxon>
        <taxon>Vertebrata</taxon>
        <taxon>Euteleostomi</taxon>
        <taxon>Mammalia</taxon>
        <taxon>Eutheria</taxon>
        <taxon>Euarchontoglires</taxon>
        <taxon>Primates</taxon>
        <taxon>Haplorrhini</taxon>
        <taxon>Platyrrhini</taxon>
        <taxon>Cebidae</taxon>
        <taxon>Callitrichinae</taxon>
        <taxon>Saguinus</taxon>
    </lineage>
</organism>
<accession>A0ABQ9U683</accession>
<name>A0ABQ9U683_SAGOE</name>
<gene>
    <name evidence="2" type="ORF">P7K49_029089</name>
</gene>
<feature type="non-terminal residue" evidence="2">
    <location>
        <position position="1"/>
    </location>
</feature>
<feature type="compositionally biased region" description="Low complexity" evidence="1">
    <location>
        <begin position="7"/>
        <end position="23"/>
    </location>
</feature>
<evidence type="ECO:0000256" key="1">
    <source>
        <dbReference type="SAM" id="MobiDB-lite"/>
    </source>
</evidence>
<feature type="region of interest" description="Disordered" evidence="1">
    <location>
        <begin position="1"/>
        <end position="32"/>
    </location>
</feature>
<dbReference type="EMBL" id="JASSZA010000015">
    <property type="protein sequence ID" value="KAK2092561.1"/>
    <property type="molecule type" value="Genomic_DNA"/>
</dbReference>
<evidence type="ECO:0000313" key="3">
    <source>
        <dbReference type="Proteomes" id="UP001266305"/>
    </source>
</evidence>
<sequence length="101" mass="10556">AEGPSGGAAATSSSSSANRAAQSNWSPALGERITKQPPHLSLRPRLLSLRLCGQLPLTGLGWLARRAAAKRRAVCSRSPRTTLYPFASGDGGRAWITATSN</sequence>
<reference evidence="2 3" key="1">
    <citation type="submission" date="2023-05" db="EMBL/GenBank/DDBJ databases">
        <title>B98-5 Cell Line De Novo Hybrid Assembly: An Optical Mapping Approach.</title>
        <authorList>
            <person name="Kananen K."/>
            <person name="Auerbach J.A."/>
            <person name="Kautto E."/>
            <person name="Blachly J.S."/>
        </authorList>
    </citation>
    <scope>NUCLEOTIDE SEQUENCE [LARGE SCALE GENOMIC DNA]</scope>
    <source>
        <strain evidence="2">B95-8</strain>
        <tissue evidence="2">Cell line</tissue>
    </source>
</reference>